<dbReference type="GeneID" id="29673245"/>
<protein>
    <recommendedName>
        <fullName evidence="3">Outer membrane protein beta-barrel domain-containing protein</fullName>
    </recommendedName>
</protein>
<dbReference type="STRING" id="519441.Smon_0537"/>
<keyword evidence="2" id="KW-1185">Reference proteome</keyword>
<name>D1AXJ1_STRM9</name>
<proteinExistence type="predicted"/>
<evidence type="ECO:0000313" key="2">
    <source>
        <dbReference type="Proteomes" id="UP000002072"/>
    </source>
</evidence>
<reference evidence="1 2" key="1">
    <citation type="journal article" date="2009" name="Stand. Genomic Sci.">
        <title>Complete genome sequence of Streptobacillus moniliformis type strain (9901T).</title>
        <authorList>
            <person name="Nolan M."/>
            <person name="Gronow S."/>
            <person name="Lapidus A."/>
            <person name="Ivanova N."/>
            <person name="Copeland A."/>
            <person name="Lucas S."/>
            <person name="Del Rio T.G."/>
            <person name="Chen F."/>
            <person name="Tice H."/>
            <person name="Pitluck S."/>
            <person name="Cheng J.F."/>
            <person name="Sims D."/>
            <person name="Meincke L."/>
            <person name="Bruce D."/>
            <person name="Goodwin L."/>
            <person name="Brettin T."/>
            <person name="Han C."/>
            <person name="Detter J.C."/>
            <person name="Ovchinikova G."/>
            <person name="Pati A."/>
            <person name="Mavromatis K."/>
            <person name="Mikhailova N."/>
            <person name="Chen A."/>
            <person name="Palaniappan K."/>
            <person name="Land M."/>
            <person name="Hauser L."/>
            <person name="Chang Y.J."/>
            <person name="Jeffries C.D."/>
            <person name="Rohde M."/>
            <person name="Sproer C."/>
            <person name="Goker M."/>
            <person name="Bristow J."/>
            <person name="Eisen J.A."/>
            <person name="Markowitz V."/>
            <person name="Hugenholtz P."/>
            <person name="Kyrpides N.C."/>
            <person name="Klenk H.P."/>
            <person name="Chain P."/>
        </authorList>
    </citation>
    <scope>NUCLEOTIDE SEQUENCE [LARGE SCALE GENOMIC DNA]</scope>
    <source>
        <strain evidence="2">ATCC 14647 / DSM 12112 / NCTC 10651 / 9901</strain>
    </source>
</reference>
<dbReference type="HOGENOM" id="CLU_094978_0_0_0"/>
<dbReference type="EMBL" id="CP001779">
    <property type="protein sequence ID" value="ACZ01017.1"/>
    <property type="molecule type" value="Genomic_DNA"/>
</dbReference>
<organism evidence="1 2">
    <name type="scientific">Streptobacillus moniliformis (strain ATCC 14647 / DSM 12112 / NCTC 10651 / 9901)</name>
    <dbReference type="NCBI Taxonomy" id="519441"/>
    <lineage>
        <taxon>Bacteria</taxon>
        <taxon>Fusobacteriati</taxon>
        <taxon>Fusobacteriota</taxon>
        <taxon>Fusobacteriia</taxon>
        <taxon>Fusobacteriales</taxon>
        <taxon>Leptotrichiaceae</taxon>
        <taxon>Streptobacillus</taxon>
    </lineage>
</organism>
<dbReference type="Proteomes" id="UP000002072">
    <property type="component" value="Chromosome"/>
</dbReference>
<gene>
    <name evidence="1" type="ordered locus">Smon_0537</name>
</gene>
<dbReference type="RefSeq" id="WP_012858572.1">
    <property type="nucleotide sequence ID" value="NC_013515.1"/>
</dbReference>
<evidence type="ECO:0008006" key="3">
    <source>
        <dbReference type="Google" id="ProtNLM"/>
    </source>
</evidence>
<accession>D1AXJ1</accession>
<sequence>MKKIILVLLIGITSFSAPITRQRNRRVKIEEVKKIEKIEENLDKTINIEEVIDKEPKIIKRKKINKPRYRVGMEISTLPIYHTKTKMFGYYAYKSFSFLPEWKIDVNENFDITLGPKISANLVFGVNNRDQINSNEYSQQSIIDKSTIIISASIGGEIDFNYRLRDNLKAYVGLETQIGIGEKIYTKSGLYDTGEKKEGQIENTFKPYTPYQIFKNTYLTYTGKVSAGLKIREKYNIGIFFGYGKGYFGIEFGQTF</sequence>
<dbReference type="KEGG" id="smf:Smon_0537"/>
<evidence type="ECO:0000313" key="1">
    <source>
        <dbReference type="EMBL" id="ACZ01017.1"/>
    </source>
</evidence>
<dbReference type="AlphaFoldDB" id="D1AXJ1"/>